<dbReference type="GO" id="GO:0042601">
    <property type="term" value="C:endospore-forming forespore"/>
    <property type="evidence" value="ECO:0007669"/>
    <property type="project" value="TreeGrafter"/>
</dbReference>
<evidence type="ECO:0000313" key="3">
    <source>
        <dbReference type="Proteomes" id="UP000053681"/>
    </source>
</evidence>
<dbReference type="PANTHER" id="PTHR39179">
    <property type="entry name" value="SPORE COAT PROTEIN I"/>
    <property type="match status" value="1"/>
</dbReference>
<name>A0A0V8JNA8_9BACI</name>
<organism evidence="2 3">
    <name type="scientific">Priestia veravalensis</name>
    <dbReference type="NCBI Taxonomy" id="1414648"/>
    <lineage>
        <taxon>Bacteria</taxon>
        <taxon>Bacillati</taxon>
        <taxon>Bacillota</taxon>
        <taxon>Bacilli</taxon>
        <taxon>Bacillales</taxon>
        <taxon>Bacillaceae</taxon>
        <taxon>Priestia</taxon>
    </lineage>
</organism>
<dbReference type="Gene3D" id="3.30.200.20">
    <property type="entry name" value="Phosphorylase Kinase, domain 1"/>
    <property type="match status" value="1"/>
</dbReference>
<reference evidence="2 3" key="1">
    <citation type="submission" date="2015-11" db="EMBL/GenBank/DDBJ databases">
        <title>Bacillus caseinolyticus sp nov.</title>
        <authorList>
            <person name="Dastager S.G."/>
            <person name="Mawlankar R."/>
        </authorList>
    </citation>
    <scope>NUCLEOTIDE SEQUENCE [LARGE SCALE GENOMIC DNA]</scope>
    <source>
        <strain evidence="2 3">SGD-V-76</strain>
    </source>
</reference>
<keyword evidence="3" id="KW-1185">Reference proteome</keyword>
<dbReference type="Pfam" id="PF01636">
    <property type="entry name" value="APH"/>
    <property type="match status" value="1"/>
</dbReference>
<dbReference type="Gene3D" id="3.90.1200.10">
    <property type="match status" value="1"/>
</dbReference>
<sequence>MVEKGILVKQYYIKKPHVLYVNTNQGMKIIKKYRYENTINRNFQFIQALKQHGFNATINFEPFSDGEVVIKTRGEVWGIMPYLQTKSPVSYEQSHHRKRVIELLHSYHETAAFAWYDVKDIFPMYELTHVWQKRLASFIHHNKLIESIIGKRTYKVIEELCQNSLVTMHKYEHEGQKHQHTIIHGDTASHNFLRGVNNDYYLIDFDCAAQSTFFTDYIQLAQRFLLQEDFSIEKLLKEEGMSNLFHLPYFAAALRFPAMLLLPWYIRLTSISPSYKELIQLKQWTEKQAIKAELTNREILRIFPNI</sequence>
<dbReference type="SUPFAM" id="SSF56112">
    <property type="entry name" value="Protein kinase-like (PK-like)"/>
    <property type="match status" value="1"/>
</dbReference>
<proteinExistence type="predicted"/>
<dbReference type="EMBL" id="LNQP01000022">
    <property type="protein sequence ID" value="KSU88527.1"/>
    <property type="molecule type" value="Genomic_DNA"/>
</dbReference>
<dbReference type="PANTHER" id="PTHR39179:SF3">
    <property type="entry name" value="COTS-RELATED PROTEIN"/>
    <property type="match status" value="1"/>
</dbReference>
<feature type="domain" description="Aminoglycoside phosphotransferase" evidence="1">
    <location>
        <begin position="21"/>
        <end position="221"/>
    </location>
</feature>
<dbReference type="AlphaFoldDB" id="A0A0V8JNA8"/>
<dbReference type="InterPro" id="IPR011009">
    <property type="entry name" value="Kinase-like_dom_sf"/>
</dbReference>
<dbReference type="InterPro" id="IPR047175">
    <property type="entry name" value="CotS-like"/>
</dbReference>
<dbReference type="Proteomes" id="UP000053681">
    <property type="component" value="Unassembled WGS sequence"/>
</dbReference>
<gene>
    <name evidence="2" type="ORF">AS180_07500</name>
</gene>
<accession>A0A0V8JNA8</accession>
<evidence type="ECO:0000313" key="2">
    <source>
        <dbReference type="EMBL" id="KSU88527.1"/>
    </source>
</evidence>
<evidence type="ECO:0000259" key="1">
    <source>
        <dbReference type="Pfam" id="PF01636"/>
    </source>
</evidence>
<comment type="caution">
    <text evidence="2">The sequence shown here is derived from an EMBL/GenBank/DDBJ whole genome shotgun (WGS) entry which is preliminary data.</text>
</comment>
<protein>
    <recommendedName>
        <fullName evidence="1">Aminoglycoside phosphotransferase domain-containing protein</fullName>
    </recommendedName>
</protein>
<dbReference type="InterPro" id="IPR002575">
    <property type="entry name" value="Aminoglycoside_PTrfase"/>
</dbReference>